<dbReference type="GO" id="GO:0005509">
    <property type="term" value="F:calcium ion binding"/>
    <property type="evidence" value="ECO:0007669"/>
    <property type="project" value="InterPro"/>
</dbReference>
<keyword evidence="2" id="KW-0677">Repeat</keyword>
<dbReference type="InterPro" id="IPR035914">
    <property type="entry name" value="Sperma_CUB_dom_sf"/>
</dbReference>
<evidence type="ECO:0000313" key="8">
    <source>
        <dbReference type="Proteomes" id="UP000288216"/>
    </source>
</evidence>
<dbReference type="SMART" id="SM00179">
    <property type="entry name" value="EGF_CA"/>
    <property type="match status" value="1"/>
</dbReference>
<organism evidence="7 8">
    <name type="scientific">Scyliorhinus torazame</name>
    <name type="common">Cloudy catshark</name>
    <name type="synonym">Catulus torazame</name>
    <dbReference type="NCBI Taxonomy" id="75743"/>
    <lineage>
        <taxon>Eukaryota</taxon>
        <taxon>Metazoa</taxon>
        <taxon>Chordata</taxon>
        <taxon>Craniata</taxon>
        <taxon>Vertebrata</taxon>
        <taxon>Chondrichthyes</taxon>
        <taxon>Elasmobranchii</taxon>
        <taxon>Galeomorphii</taxon>
        <taxon>Galeoidea</taxon>
        <taxon>Carcharhiniformes</taxon>
        <taxon>Scyliorhinidae</taxon>
        <taxon>Scyliorhinus</taxon>
    </lineage>
</organism>
<feature type="domain" description="CUB" evidence="6">
    <location>
        <begin position="1"/>
        <end position="67"/>
    </location>
</feature>
<evidence type="ECO:0000256" key="4">
    <source>
        <dbReference type="ARBA" id="ARBA00023157"/>
    </source>
</evidence>
<dbReference type="InterPro" id="IPR018097">
    <property type="entry name" value="EGF_Ca-bd_CS"/>
</dbReference>
<dbReference type="PROSITE" id="PS01180">
    <property type="entry name" value="CUB"/>
    <property type="match status" value="1"/>
</dbReference>
<dbReference type="GO" id="GO:0005615">
    <property type="term" value="C:extracellular space"/>
    <property type="evidence" value="ECO:0007669"/>
    <property type="project" value="TreeGrafter"/>
</dbReference>
<dbReference type="Gene3D" id="2.10.25.10">
    <property type="entry name" value="Laminin"/>
    <property type="match status" value="1"/>
</dbReference>
<dbReference type="FunFam" id="2.10.25.10:FF:000022">
    <property type="entry name" value="Metalloendopeptidase"/>
    <property type="match status" value="1"/>
</dbReference>
<evidence type="ECO:0000256" key="3">
    <source>
        <dbReference type="ARBA" id="ARBA00022801"/>
    </source>
</evidence>
<gene>
    <name evidence="7" type="ORF">scyTo_0023699</name>
</gene>
<proteinExistence type="predicted"/>
<reference evidence="7 8" key="1">
    <citation type="journal article" date="2018" name="Nat. Ecol. Evol.">
        <title>Shark genomes provide insights into elasmobranch evolution and the origin of vertebrates.</title>
        <authorList>
            <person name="Hara Y"/>
            <person name="Yamaguchi K"/>
            <person name="Onimaru K"/>
            <person name="Kadota M"/>
            <person name="Koyanagi M"/>
            <person name="Keeley SD"/>
            <person name="Tatsumi K"/>
            <person name="Tanaka K"/>
            <person name="Motone F"/>
            <person name="Kageyama Y"/>
            <person name="Nozu R"/>
            <person name="Adachi N"/>
            <person name="Nishimura O"/>
            <person name="Nakagawa R"/>
            <person name="Tanegashima C"/>
            <person name="Kiyatake I"/>
            <person name="Matsumoto R"/>
            <person name="Murakumo K"/>
            <person name="Nishida K"/>
            <person name="Terakita A"/>
            <person name="Kuratani S"/>
            <person name="Sato K"/>
            <person name="Hyodo S Kuraku.S."/>
        </authorList>
    </citation>
    <scope>NUCLEOTIDE SEQUENCE [LARGE SCALE GENOMIC DNA]</scope>
</reference>
<dbReference type="CDD" id="cd00041">
    <property type="entry name" value="CUB"/>
    <property type="match status" value="1"/>
</dbReference>
<evidence type="ECO:0000256" key="1">
    <source>
        <dbReference type="ARBA" id="ARBA00022670"/>
    </source>
</evidence>
<dbReference type="Pfam" id="PF00431">
    <property type="entry name" value="CUB"/>
    <property type="match status" value="1"/>
</dbReference>
<dbReference type="PROSITE" id="PS01186">
    <property type="entry name" value="EGF_2"/>
    <property type="match status" value="1"/>
</dbReference>
<dbReference type="GO" id="GO:0006508">
    <property type="term" value="P:proteolysis"/>
    <property type="evidence" value="ECO:0007669"/>
    <property type="project" value="UniProtKB-KW"/>
</dbReference>
<dbReference type="AlphaFoldDB" id="A0A401QC26"/>
<dbReference type="SUPFAM" id="SSF49854">
    <property type="entry name" value="Spermadhesin, CUB domain"/>
    <property type="match status" value="1"/>
</dbReference>
<accession>A0A401QC26</accession>
<dbReference type="OrthoDB" id="431034at2759"/>
<comment type="caution">
    <text evidence="7">The sequence shown here is derived from an EMBL/GenBank/DDBJ whole genome shotgun (WGS) entry which is preliminary data.</text>
</comment>
<dbReference type="OMA" id="CKEGQWV"/>
<evidence type="ECO:0000256" key="5">
    <source>
        <dbReference type="PROSITE-ProRule" id="PRU00059"/>
    </source>
</evidence>
<evidence type="ECO:0000256" key="2">
    <source>
        <dbReference type="ARBA" id="ARBA00022737"/>
    </source>
</evidence>
<dbReference type="Proteomes" id="UP000288216">
    <property type="component" value="Unassembled WGS sequence"/>
</dbReference>
<dbReference type="PROSITE" id="PS00010">
    <property type="entry name" value="ASX_HYDROXYL"/>
    <property type="match status" value="1"/>
</dbReference>
<keyword evidence="1" id="KW-0645">Protease</keyword>
<dbReference type="EMBL" id="BFAA01032685">
    <property type="protein sequence ID" value="GCB82931.1"/>
    <property type="molecule type" value="Genomic_DNA"/>
</dbReference>
<dbReference type="GO" id="GO:0004252">
    <property type="term" value="F:serine-type endopeptidase activity"/>
    <property type="evidence" value="ECO:0007669"/>
    <property type="project" value="TreeGrafter"/>
</dbReference>
<dbReference type="PANTHER" id="PTHR24255:SF31">
    <property type="entry name" value="CUBILIN-LIKE PROTEIN"/>
    <property type="match status" value="1"/>
</dbReference>
<name>A0A401QC26_SCYTO</name>
<dbReference type="InterPro" id="IPR001881">
    <property type="entry name" value="EGF-like_Ca-bd_dom"/>
</dbReference>
<sequence>MCLLYQVCKYDYVEVHSGLSSDSKLHGRFCGPETPGIITSQFNNMRIEFKSDNTVSKKGFKGHFFSDKDECSVDNGRCQQQCLNTLGSYVCQCRHGFALHENGLDCKEGQWV</sequence>
<keyword evidence="3" id="KW-0378">Hydrolase</keyword>
<dbReference type="InterPro" id="IPR000152">
    <property type="entry name" value="EGF-type_Asp/Asn_hydroxyl_site"/>
</dbReference>
<evidence type="ECO:0000259" key="6">
    <source>
        <dbReference type="PROSITE" id="PS01180"/>
    </source>
</evidence>
<evidence type="ECO:0000313" key="7">
    <source>
        <dbReference type="EMBL" id="GCB82931.1"/>
    </source>
</evidence>
<protein>
    <recommendedName>
        <fullName evidence="6">CUB domain-containing protein</fullName>
    </recommendedName>
</protein>
<dbReference type="SMART" id="SM00181">
    <property type="entry name" value="EGF"/>
    <property type="match status" value="1"/>
</dbReference>
<dbReference type="InterPro" id="IPR000859">
    <property type="entry name" value="CUB_dom"/>
</dbReference>
<dbReference type="SUPFAM" id="SSF57196">
    <property type="entry name" value="EGF/Laminin"/>
    <property type="match status" value="1"/>
</dbReference>
<dbReference type="PROSITE" id="PS01187">
    <property type="entry name" value="EGF_CA"/>
    <property type="match status" value="1"/>
</dbReference>
<dbReference type="STRING" id="75743.A0A401QC26"/>
<dbReference type="Gene3D" id="2.60.120.290">
    <property type="entry name" value="Spermadhesin, CUB domain"/>
    <property type="match status" value="1"/>
</dbReference>
<keyword evidence="4" id="KW-1015">Disulfide bond</keyword>
<dbReference type="InterPro" id="IPR000742">
    <property type="entry name" value="EGF"/>
</dbReference>
<dbReference type="PANTHER" id="PTHR24255">
    <property type="entry name" value="COMPLEMENT COMPONENT 1, S SUBCOMPONENT-RELATED"/>
    <property type="match status" value="1"/>
</dbReference>
<comment type="caution">
    <text evidence="5">Lacks conserved residue(s) required for the propagation of feature annotation.</text>
</comment>
<keyword evidence="8" id="KW-1185">Reference proteome</keyword>
<dbReference type="Pfam" id="PF14670">
    <property type="entry name" value="FXa_inhibition"/>
    <property type="match status" value="1"/>
</dbReference>